<dbReference type="Gene3D" id="3.30.70.260">
    <property type="match status" value="1"/>
</dbReference>
<dbReference type="Proteomes" id="UP000545386">
    <property type="component" value="Unassembled WGS sequence"/>
</dbReference>
<organism evidence="1 2">
    <name type="scientific">Pusillimonas minor</name>
    <dbReference type="NCBI Taxonomy" id="2697024"/>
    <lineage>
        <taxon>Bacteria</taxon>
        <taxon>Pseudomonadati</taxon>
        <taxon>Pseudomonadota</taxon>
        <taxon>Betaproteobacteria</taxon>
        <taxon>Burkholderiales</taxon>
        <taxon>Alcaligenaceae</taxon>
        <taxon>Pusillimonas</taxon>
    </lineage>
</organism>
<dbReference type="AlphaFoldDB" id="A0A842HQ72"/>
<evidence type="ECO:0000313" key="2">
    <source>
        <dbReference type="Proteomes" id="UP000545386"/>
    </source>
</evidence>
<proteinExistence type="predicted"/>
<sequence>MRLFNLFLRRAGVQSVPARGSKPAASRLTVVCSRDHMAGVRRALYKNFESAGLKVGSVQVSAAADPALVSACVTVSCAPEMRPVLMKQARDLTSVTGVRHVRWGDHRHIVLN</sequence>
<evidence type="ECO:0008006" key="3">
    <source>
        <dbReference type="Google" id="ProtNLM"/>
    </source>
</evidence>
<protein>
    <recommendedName>
        <fullName evidence="3">DUF503 domain-containing protein</fullName>
    </recommendedName>
</protein>
<comment type="caution">
    <text evidence="1">The sequence shown here is derived from an EMBL/GenBank/DDBJ whole genome shotgun (WGS) entry which is preliminary data.</text>
</comment>
<dbReference type="EMBL" id="JACJUU010000004">
    <property type="protein sequence ID" value="MBC2769768.1"/>
    <property type="molecule type" value="Genomic_DNA"/>
</dbReference>
<reference evidence="1 2" key="1">
    <citation type="submission" date="2020-08" db="EMBL/GenBank/DDBJ databases">
        <title>Paraeoetvoesia sp. YC-7-48 draft genome sequence.</title>
        <authorList>
            <person name="Yao L."/>
        </authorList>
    </citation>
    <scope>NUCLEOTIDE SEQUENCE [LARGE SCALE GENOMIC DNA]</scope>
    <source>
        <strain evidence="2">YC-7-48</strain>
    </source>
</reference>
<evidence type="ECO:0000313" key="1">
    <source>
        <dbReference type="EMBL" id="MBC2769768.1"/>
    </source>
</evidence>
<name>A0A842HQ72_9BURK</name>
<dbReference type="RefSeq" id="WP_185779484.1">
    <property type="nucleotide sequence ID" value="NZ_JACJUU010000004.1"/>
</dbReference>
<keyword evidence="2" id="KW-1185">Reference proteome</keyword>
<accession>A0A842HQ72</accession>
<gene>
    <name evidence="1" type="ORF">GTU67_07555</name>
</gene>